<dbReference type="GO" id="GO:0140359">
    <property type="term" value="F:ABC-type transporter activity"/>
    <property type="evidence" value="ECO:0007669"/>
    <property type="project" value="InterPro"/>
</dbReference>
<dbReference type="Pfam" id="PF12679">
    <property type="entry name" value="ABC2_membrane_2"/>
    <property type="match status" value="1"/>
</dbReference>
<sequence length="309" mass="33761">MKRNPVFSREMRVSSRSIRLPLILAVFNGILSVAALFNMYSAVTQVRTSAAIQYTRFMDMYELVATIEFVLLVFLSPAVTAASISGERERQTLDLMLSTQMTASQVVVGKLMGALATQFLLIISGFPLVAMVFVYGGITWGDALELILCYVAAAFFAGSLGICCSSLFKRSTISTVVTYWIMTAVVGGTFFINQFALSMSSMNLQSAAAFYGAGYEMTVPSSGGAFYLFLLNPAVTFLGIMDGQAGRNTPMFEICSRFGVAAEGFVIEYWIPISILIQLAVGALLILAAIHWVEPVKKRRKTHQKKEEA</sequence>
<dbReference type="EMBL" id="DWWT01000034">
    <property type="protein sequence ID" value="HJC06062.1"/>
    <property type="molecule type" value="Genomic_DNA"/>
</dbReference>
<feature type="transmembrane region" description="Helical" evidence="1">
    <location>
        <begin position="63"/>
        <end position="84"/>
    </location>
</feature>
<keyword evidence="1" id="KW-0812">Transmembrane</keyword>
<gene>
    <name evidence="2" type="ORF">H9704_07895</name>
</gene>
<dbReference type="PANTHER" id="PTHR43471">
    <property type="entry name" value="ABC TRANSPORTER PERMEASE"/>
    <property type="match status" value="1"/>
</dbReference>
<proteinExistence type="predicted"/>
<dbReference type="Proteomes" id="UP000823910">
    <property type="component" value="Unassembled WGS sequence"/>
</dbReference>
<protein>
    <submittedName>
        <fullName evidence="2">ABC transporter permease</fullName>
    </submittedName>
</protein>
<dbReference type="GO" id="GO:0005886">
    <property type="term" value="C:plasma membrane"/>
    <property type="evidence" value="ECO:0007669"/>
    <property type="project" value="UniProtKB-SubCell"/>
</dbReference>
<evidence type="ECO:0000313" key="2">
    <source>
        <dbReference type="EMBL" id="HJC06062.1"/>
    </source>
</evidence>
<name>A0A9D2N189_9FIRM</name>
<dbReference type="AlphaFoldDB" id="A0A9D2N189"/>
<accession>A0A9D2N189</accession>
<organism evidence="2 3">
    <name type="scientific">Candidatus Enterocloster excrementipullorum</name>
    <dbReference type="NCBI Taxonomy" id="2838559"/>
    <lineage>
        <taxon>Bacteria</taxon>
        <taxon>Bacillati</taxon>
        <taxon>Bacillota</taxon>
        <taxon>Clostridia</taxon>
        <taxon>Lachnospirales</taxon>
        <taxon>Lachnospiraceae</taxon>
        <taxon>Enterocloster</taxon>
    </lineage>
</organism>
<reference evidence="2" key="1">
    <citation type="journal article" date="2021" name="PeerJ">
        <title>Extensive microbial diversity within the chicken gut microbiome revealed by metagenomics and culture.</title>
        <authorList>
            <person name="Gilroy R."/>
            <person name="Ravi A."/>
            <person name="Getino M."/>
            <person name="Pursley I."/>
            <person name="Horton D.L."/>
            <person name="Alikhan N.F."/>
            <person name="Baker D."/>
            <person name="Gharbi K."/>
            <person name="Hall N."/>
            <person name="Watson M."/>
            <person name="Adriaenssens E.M."/>
            <person name="Foster-Nyarko E."/>
            <person name="Jarju S."/>
            <person name="Secka A."/>
            <person name="Antonio M."/>
            <person name="Oren A."/>
            <person name="Chaudhuri R.R."/>
            <person name="La Ragione R."/>
            <person name="Hildebrand F."/>
            <person name="Pallen M.J."/>
        </authorList>
    </citation>
    <scope>NUCLEOTIDE SEQUENCE</scope>
    <source>
        <strain evidence="2">CHK180-15479</strain>
    </source>
</reference>
<feature type="transmembrane region" description="Helical" evidence="1">
    <location>
        <begin position="119"/>
        <end position="138"/>
    </location>
</feature>
<dbReference type="PANTHER" id="PTHR43471:SF12">
    <property type="entry name" value="HYPOTHETICAL MEMBRANE PROTEIN, CONSERVED"/>
    <property type="match status" value="1"/>
</dbReference>
<keyword evidence="1" id="KW-0472">Membrane</keyword>
<feature type="transmembrane region" description="Helical" evidence="1">
    <location>
        <begin position="144"/>
        <end position="164"/>
    </location>
</feature>
<keyword evidence="1" id="KW-1133">Transmembrane helix</keyword>
<feature type="transmembrane region" description="Helical" evidence="1">
    <location>
        <begin position="269"/>
        <end position="293"/>
    </location>
</feature>
<feature type="transmembrane region" description="Helical" evidence="1">
    <location>
        <begin position="176"/>
        <end position="196"/>
    </location>
</feature>
<comment type="caution">
    <text evidence="2">The sequence shown here is derived from an EMBL/GenBank/DDBJ whole genome shotgun (WGS) entry which is preliminary data.</text>
</comment>
<evidence type="ECO:0000313" key="3">
    <source>
        <dbReference type="Proteomes" id="UP000823910"/>
    </source>
</evidence>
<evidence type="ECO:0000256" key="1">
    <source>
        <dbReference type="SAM" id="Phobius"/>
    </source>
</evidence>
<reference evidence="2" key="2">
    <citation type="submission" date="2021-04" db="EMBL/GenBank/DDBJ databases">
        <authorList>
            <person name="Gilroy R."/>
        </authorList>
    </citation>
    <scope>NUCLEOTIDE SEQUENCE</scope>
    <source>
        <strain evidence="2">CHK180-15479</strain>
    </source>
</reference>
<feature type="transmembrane region" description="Helical" evidence="1">
    <location>
        <begin position="20"/>
        <end position="43"/>
    </location>
</feature>